<dbReference type="Proteomes" id="UP000694930">
    <property type="component" value="Chromosome 1"/>
</dbReference>
<feature type="domain" description="G-patch" evidence="2">
    <location>
        <begin position="778"/>
        <end position="816"/>
    </location>
</feature>
<keyword evidence="3" id="KW-1185">Reference proteome</keyword>
<evidence type="ECO:0000259" key="2">
    <source>
        <dbReference type="PROSITE" id="PS50174"/>
    </source>
</evidence>
<dbReference type="PANTHER" id="PTHR32108">
    <property type="entry name" value="DNA-DIRECTED RNA POLYMERASE SUBUNIT ALPHA"/>
    <property type="match status" value="1"/>
</dbReference>
<dbReference type="PANTHER" id="PTHR32108:SF9">
    <property type="entry name" value="REVERSE TRANSCRIPTASE RNASE H-LIKE DOMAIN-CONTAINING PROTEIN"/>
    <property type="match status" value="1"/>
</dbReference>
<protein>
    <submittedName>
        <fullName evidence="4">Uncharacterized protein LOC107021760</fullName>
    </submittedName>
</protein>
<reference evidence="3" key="1">
    <citation type="journal article" date="2014" name="Nat. Genet.">
        <title>The genome of the stress-tolerant wild tomato species Solanum pennellii.</title>
        <authorList>
            <person name="Bolger A."/>
            <person name="Scossa F."/>
            <person name="Bolger M.E."/>
            <person name="Lanz C."/>
            <person name="Maumus F."/>
            <person name="Tohge T."/>
            <person name="Quesneville H."/>
            <person name="Alseekh S."/>
            <person name="Sorensen I."/>
            <person name="Lichtenstein G."/>
            <person name="Fich E.A."/>
            <person name="Conte M."/>
            <person name="Keller H."/>
            <person name="Schneeberger K."/>
            <person name="Schwacke R."/>
            <person name="Ofner I."/>
            <person name="Vrebalov J."/>
            <person name="Xu Y."/>
            <person name="Osorio S."/>
            <person name="Aflitos S.A."/>
            <person name="Schijlen E."/>
            <person name="Jimenez-Gomez J.M."/>
            <person name="Ryngajllo M."/>
            <person name="Kimura S."/>
            <person name="Kumar R."/>
            <person name="Koenig D."/>
            <person name="Headland L.R."/>
            <person name="Maloof J.N."/>
            <person name="Sinha N."/>
            <person name="van Ham R.C."/>
            <person name="Lankhorst R.K."/>
            <person name="Mao L."/>
            <person name="Vogel A."/>
            <person name="Arsova B."/>
            <person name="Panstruga R."/>
            <person name="Fei Z."/>
            <person name="Rose J.K."/>
            <person name="Zamir D."/>
            <person name="Carrari F."/>
            <person name="Giovannoni J.J."/>
            <person name="Weigel D."/>
            <person name="Usadel B."/>
            <person name="Fernie A.R."/>
        </authorList>
    </citation>
    <scope>NUCLEOTIDE SEQUENCE [LARGE SCALE GENOMIC DNA]</scope>
    <source>
        <strain evidence="3">cv. LA0716</strain>
    </source>
</reference>
<dbReference type="InterPro" id="IPR021109">
    <property type="entry name" value="Peptidase_aspartic_dom_sf"/>
</dbReference>
<evidence type="ECO:0000313" key="3">
    <source>
        <dbReference type="Proteomes" id="UP000694930"/>
    </source>
</evidence>
<dbReference type="RefSeq" id="XP_015077958.2">
    <property type="nucleotide sequence ID" value="XM_015222472.2"/>
</dbReference>
<dbReference type="GeneID" id="107021760"/>
<reference evidence="4" key="2">
    <citation type="submission" date="2025-08" db="UniProtKB">
        <authorList>
            <consortium name="RefSeq"/>
        </authorList>
    </citation>
    <scope>IDENTIFICATION</scope>
</reference>
<name>A0ABM1GZ17_SOLPN</name>
<gene>
    <name evidence="4" type="primary">LOC107021760</name>
</gene>
<dbReference type="Gene3D" id="2.40.70.10">
    <property type="entry name" value="Acid Proteases"/>
    <property type="match status" value="1"/>
</dbReference>
<dbReference type="CDD" id="cd00303">
    <property type="entry name" value="retropepsin_like"/>
    <property type="match status" value="1"/>
</dbReference>
<evidence type="ECO:0000313" key="4">
    <source>
        <dbReference type="RefSeq" id="XP_015077958.2"/>
    </source>
</evidence>
<dbReference type="InterPro" id="IPR000467">
    <property type="entry name" value="G_patch_dom"/>
</dbReference>
<organism evidence="3 4">
    <name type="scientific">Solanum pennellii</name>
    <name type="common">Tomato</name>
    <name type="synonym">Lycopersicon pennellii</name>
    <dbReference type="NCBI Taxonomy" id="28526"/>
    <lineage>
        <taxon>Eukaryota</taxon>
        <taxon>Viridiplantae</taxon>
        <taxon>Streptophyta</taxon>
        <taxon>Embryophyta</taxon>
        <taxon>Tracheophyta</taxon>
        <taxon>Spermatophyta</taxon>
        <taxon>Magnoliopsida</taxon>
        <taxon>eudicotyledons</taxon>
        <taxon>Gunneridae</taxon>
        <taxon>Pentapetalae</taxon>
        <taxon>asterids</taxon>
        <taxon>lamiids</taxon>
        <taxon>Solanales</taxon>
        <taxon>Solanaceae</taxon>
        <taxon>Solanoideae</taxon>
        <taxon>Solaneae</taxon>
        <taxon>Solanum</taxon>
        <taxon>Solanum subgen. Lycopersicon</taxon>
    </lineage>
</organism>
<sequence length="1029" mass="116440">MAYFGESLVGIASEWLIDQDITNWHTWDDLARCFVQQFQYNIDIVPDRSSLANTRKKTTENFREYAIRWREQAGRVKPPMKESEMIDVFLQAQEPDYFHYQLSSVGKTFAEVIKVGEMVENGIKSGKIVSQAALKATMQVLQNGCGNIGGKKRREDVATIVSAPRTHVQDNSPQHYFPSQAPQYFIPYTPYHVFNAQPIAPPSHPQCRAPTSQSHPPPLQVHQNTARIPFRPRPQYKKGNGIKNRFTTIGESYASLFQKLRTLNVLSPIERKMSNPPPRNLDYSQHCAYCSNAPGHNIERCWYLKRAIQDLIDSNRIIVESPSGPNINQNPLPRHTETNMLEMMKGHEEFASLYKPILRVGTDIEKSANVVDLTKMMSLGAESRLEKLSPSNTPILTVIGALEDVWASPSKAKSFVLKRPNKPILIVQGAHIPPVIIRPVSQLPMTNPKVVPWNYEHTVVTYKGKEIDEEIDEVGGITRSGRCYVSMELRKTKNDQIQIKSPITEGEAEEYLRKMKLSNYSVVEQLRKTPAQISLLSLLIHSDEHRMAVMKILNEAHVPSKVTVSQLEKIAGRIFEVNRITFSDDELPKEGTGHNQGLHITVKSELSYVTRVLIDGGYGANICPLSTLQKLNVSAETVRPKNVCVRAFDGSKTDVIGEIELVLTIGPVDFAVNFQVLDINASYNLLLGRPWVHRAGAVPSTLHQMIEFEYDLQEVIVHGEGDLSIYKDSSSPFIKANNENEALVYQAFEVVVIEHVPEGSVISKPNMPIAFVMVVNELLKHGFEPGKGLGICLQGRAYPVSLPKSIGTFGLGYQPRVEDKMKAKKQKRDVWSLTKPIQPIYKSFIKARATESYQSSFPEPVMKVSEEMINYFQDLFVEVDMVELGEGTSDRDVKFIGPDVKLNNWEATPLPVKYESCSFSADSSDMTCMQNFSPDLNIQFNLRPNIEIISQEIKYDEDRVFEEVRRDFNHFENKSNPNMSETETINLGDQEIIKETKISVHVRHQKDNIIKAFFYYKDVFASSYDDMPG</sequence>
<proteinExistence type="predicted"/>
<accession>A0ABM1GZ17</accession>
<dbReference type="PROSITE" id="PS50174">
    <property type="entry name" value="G_PATCH"/>
    <property type="match status" value="1"/>
</dbReference>
<feature type="region of interest" description="Disordered" evidence="1">
    <location>
        <begin position="202"/>
        <end position="221"/>
    </location>
</feature>
<evidence type="ECO:0000256" key="1">
    <source>
        <dbReference type="SAM" id="MobiDB-lite"/>
    </source>
</evidence>